<gene>
    <name evidence="2" type="ORF">EV420DRAFT_1248273</name>
</gene>
<keyword evidence="1" id="KW-1133">Transmembrane helix</keyword>
<sequence length="100" mass="10994">TMYLSFSLGTTLFCTILIIYRIIKVGRSSNSIGAYRGVIEILVESASLYAVSLILWMAFLLHNYEASVYPEAIYVSITGIAPTLIVGRIASGQARPDDSW</sequence>
<feature type="transmembrane region" description="Helical" evidence="1">
    <location>
        <begin position="6"/>
        <end position="23"/>
    </location>
</feature>
<dbReference type="RefSeq" id="XP_060321708.1">
    <property type="nucleotide sequence ID" value="XM_060466708.1"/>
</dbReference>
<dbReference type="EMBL" id="JAUEPS010000191">
    <property type="protein sequence ID" value="KAK0434379.1"/>
    <property type="molecule type" value="Genomic_DNA"/>
</dbReference>
<feature type="transmembrane region" description="Helical" evidence="1">
    <location>
        <begin position="35"/>
        <end position="60"/>
    </location>
</feature>
<accession>A0AA39J3X4</accession>
<dbReference type="GeneID" id="85350256"/>
<evidence type="ECO:0000313" key="2">
    <source>
        <dbReference type="EMBL" id="KAK0434379.1"/>
    </source>
</evidence>
<feature type="non-terminal residue" evidence="2">
    <location>
        <position position="100"/>
    </location>
</feature>
<feature type="transmembrane region" description="Helical" evidence="1">
    <location>
        <begin position="72"/>
        <end position="90"/>
    </location>
</feature>
<organism evidence="2 3">
    <name type="scientific">Armillaria tabescens</name>
    <name type="common">Ringless honey mushroom</name>
    <name type="synonym">Agaricus tabescens</name>
    <dbReference type="NCBI Taxonomy" id="1929756"/>
    <lineage>
        <taxon>Eukaryota</taxon>
        <taxon>Fungi</taxon>
        <taxon>Dikarya</taxon>
        <taxon>Basidiomycota</taxon>
        <taxon>Agaricomycotina</taxon>
        <taxon>Agaricomycetes</taxon>
        <taxon>Agaricomycetidae</taxon>
        <taxon>Agaricales</taxon>
        <taxon>Marasmiineae</taxon>
        <taxon>Physalacriaceae</taxon>
        <taxon>Desarmillaria</taxon>
    </lineage>
</organism>
<protein>
    <submittedName>
        <fullName evidence="2">Uncharacterized protein</fullName>
    </submittedName>
</protein>
<reference evidence="2" key="1">
    <citation type="submission" date="2023-06" db="EMBL/GenBank/DDBJ databases">
        <authorList>
            <consortium name="Lawrence Berkeley National Laboratory"/>
            <person name="Ahrendt S."/>
            <person name="Sahu N."/>
            <person name="Indic B."/>
            <person name="Wong-Bajracharya J."/>
            <person name="Merenyi Z."/>
            <person name="Ke H.-M."/>
            <person name="Monk M."/>
            <person name="Kocsube S."/>
            <person name="Drula E."/>
            <person name="Lipzen A."/>
            <person name="Balint B."/>
            <person name="Henrissat B."/>
            <person name="Andreopoulos B."/>
            <person name="Martin F.M."/>
            <person name="Harder C.B."/>
            <person name="Rigling D."/>
            <person name="Ford K.L."/>
            <person name="Foster G.D."/>
            <person name="Pangilinan J."/>
            <person name="Papanicolaou A."/>
            <person name="Barry K."/>
            <person name="LaButti K."/>
            <person name="Viragh M."/>
            <person name="Koriabine M."/>
            <person name="Yan M."/>
            <person name="Riley R."/>
            <person name="Champramary S."/>
            <person name="Plett K.L."/>
            <person name="Tsai I.J."/>
            <person name="Slot J."/>
            <person name="Sipos G."/>
            <person name="Plett J."/>
            <person name="Nagy L.G."/>
            <person name="Grigoriev I.V."/>
        </authorList>
    </citation>
    <scope>NUCLEOTIDE SEQUENCE</scope>
    <source>
        <strain evidence="2">CCBAS 213</strain>
    </source>
</reference>
<keyword evidence="1" id="KW-0812">Transmembrane</keyword>
<proteinExistence type="predicted"/>
<dbReference type="Proteomes" id="UP001175211">
    <property type="component" value="Unassembled WGS sequence"/>
</dbReference>
<name>A0AA39J3X4_ARMTA</name>
<keyword evidence="3" id="KW-1185">Reference proteome</keyword>
<evidence type="ECO:0000256" key="1">
    <source>
        <dbReference type="SAM" id="Phobius"/>
    </source>
</evidence>
<feature type="non-terminal residue" evidence="2">
    <location>
        <position position="1"/>
    </location>
</feature>
<keyword evidence="1" id="KW-0472">Membrane</keyword>
<dbReference type="AlphaFoldDB" id="A0AA39J3X4"/>
<evidence type="ECO:0000313" key="3">
    <source>
        <dbReference type="Proteomes" id="UP001175211"/>
    </source>
</evidence>
<comment type="caution">
    <text evidence="2">The sequence shown here is derived from an EMBL/GenBank/DDBJ whole genome shotgun (WGS) entry which is preliminary data.</text>
</comment>